<dbReference type="InterPro" id="IPR008928">
    <property type="entry name" value="6-hairpin_glycosidase_sf"/>
</dbReference>
<dbReference type="EMBL" id="JAAMPI010000140">
    <property type="protein sequence ID" value="KAF4635120.1"/>
    <property type="molecule type" value="Genomic_DNA"/>
</dbReference>
<feature type="domain" description="Glycosyl hydrolase family 95 N-terminal" evidence="1">
    <location>
        <begin position="24"/>
        <end position="271"/>
    </location>
</feature>
<dbReference type="Pfam" id="PF22124">
    <property type="entry name" value="Glyco_hydro_95_cat"/>
    <property type="match status" value="1"/>
</dbReference>
<dbReference type="InterPro" id="IPR027414">
    <property type="entry name" value="GH95_N_dom"/>
</dbReference>
<sequence>MRFRNILYVTYLSFMTSSVKGKSLWSSTPASWADVIRQTYPIGNGRLGAMPSGPPGAESVVLNIDSLWSGGPFQSSSYTGGNPNLDKSKYLPGIRDWIFQNGSGNVSRLLGAADNYGSYQVFANISVAINGVTSSTKYNRSLDLSSGIHTTVYTANDENIYTSSIYCTYPDQVCVYDISSNGPLPEITIDFNNQLTDRSLFHATCADQFVRLTGATQLGPPMGMKYDGIARLIAHSGTSRCSNKTTGKLVVQVDSRTRKLTLVIGAGTDYDWKAGNAASSYSFKGADPGLYVESVTTAASKKSENDLRQAHISDYQNLAGQFELDLPDIAASAGIETSAIIRGYSANGTGNPYLESLMFEYGRHLFISSSRDNSLPPNLAGRWSETPTAAWNADYHANINLQMNHWGVDQTGLGELQVALWNYMQYTWMPRGTETAKLLYGAPGWVTHSEMNIFGHTAMKGTAQWANYPASAAWMMQHLYDHFSYSQNMTWLAEQAYPILKGHVQFWLSQLQDDKFLNDGTLVVNPCNSPEHGPTTFACTHFQQLLHQMFKNTLSLIPLLPSPDTLDLELASSLTAALSRLDKGLHISTFGTLKEWKLPDRYGYDFSKDTHRHLSHLVGWYPGHSVSSLLSGYTNSTIQSAVRNSLLNRGPGNGSDADSGWEKVWRSACWALLNDTEHAHYEVRFAISENWAPNGLSMYSGKQKPFQIDANFGLVGAMLAMLVVDLPGMSEVVLGPAIPGSWGDGNARGLRLRGGGSVDFGWDREGMVSWVKASGEVKGRRIVNKAGKVLAET</sequence>
<dbReference type="InterPro" id="IPR054363">
    <property type="entry name" value="GH95_cat"/>
</dbReference>
<evidence type="ECO:0000313" key="3">
    <source>
        <dbReference type="EMBL" id="KAF4635120.1"/>
    </source>
</evidence>
<dbReference type="Gene3D" id="1.50.10.10">
    <property type="match status" value="1"/>
</dbReference>
<gene>
    <name evidence="3" type="ORF">G7Y89_g2977</name>
</gene>
<proteinExistence type="predicted"/>
<dbReference type="InterPro" id="IPR016518">
    <property type="entry name" value="Alpha-L-fucosidase"/>
</dbReference>
<keyword evidence="4" id="KW-1185">Reference proteome</keyword>
<dbReference type="PANTHER" id="PTHR31084:SF3">
    <property type="entry name" value="ALPHA-FUCOSIDASE A"/>
    <property type="match status" value="1"/>
</dbReference>
<organism evidence="3 4">
    <name type="scientific">Cudoniella acicularis</name>
    <dbReference type="NCBI Taxonomy" id="354080"/>
    <lineage>
        <taxon>Eukaryota</taxon>
        <taxon>Fungi</taxon>
        <taxon>Dikarya</taxon>
        <taxon>Ascomycota</taxon>
        <taxon>Pezizomycotina</taxon>
        <taxon>Leotiomycetes</taxon>
        <taxon>Helotiales</taxon>
        <taxon>Tricladiaceae</taxon>
        <taxon>Cudoniella</taxon>
    </lineage>
</organism>
<dbReference type="GO" id="GO:0004560">
    <property type="term" value="F:alpha-L-fucosidase activity"/>
    <property type="evidence" value="ECO:0007669"/>
    <property type="project" value="InterPro"/>
</dbReference>
<protein>
    <recommendedName>
        <fullName evidence="5">Glycosyl hydrolase family 95 N-terminal domain-containing protein</fullName>
    </recommendedName>
</protein>
<dbReference type="AlphaFoldDB" id="A0A8H4RSB9"/>
<name>A0A8H4RSB9_9HELO</name>
<dbReference type="SUPFAM" id="SSF48208">
    <property type="entry name" value="Six-hairpin glycosidases"/>
    <property type="match status" value="1"/>
</dbReference>
<dbReference type="Pfam" id="PF14498">
    <property type="entry name" value="Glyco_hyd_65N_2"/>
    <property type="match status" value="1"/>
</dbReference>
<dbReference type="PANTHER" id="PTHR31084">
    <property type="entry name" value="ALPHA-L-FUCOSIDASE 2"/>
    <property type="match status" value="1"/>
</dbReference>
<evidence type="ECO:0000313" key="4">
    <source>
        <dbReference type="Proteomes" id="UP000566819"/>
    </source>
</evidence>
<dbReference type="OrthoDB" id="2848340at2759"/>
<dbReference type="PIRSF" id="PIRSF007663">
    <property type="entry name" value="UCP007663"/>
    <property type="match status" value="1"/>
</dbReference>
<dbReference type="Proteomes" id="UP000566819">
    <property type="component" value="Unassembled WGS sequence"/>
</dbReference>
<evidence type="ECO:0000259" key="2">
    <source>
        <dbReference type="Pfam" id="PF22124"/>
    </source>
</evidence>
<evidence type="ECO:0008006" key="5">
    <source>
        <dbReference type="Google" id="ProtNLM"/>
    </source>
</evidence>
<dbReference type="InterPro" id="IPR012341">
    <property type="entry name" value="6hp_glycosidase-like_sf"/>
</dbReference>
<reference evidence="3 4" key="1">
    <citation type="submission" date="2020-03" db="EMBL/GenBank/DDBJ databases">
        <title>Draft Genome Sequence of Cudoniella acicularis.</title>
        <authorList>
            <person name="Buettner E."/>
            <person name="Kellner H."/>
        </authorList>
    </citation>
    <scope>NUCLEOTIDE SEQUENCE [LARGE SCALE GENOMIC DNA]</scope>
    <source>
        <strain evidence="3 4">DSM 108380</strain>
    </source>
</reference>
<accession>A0A8H4RSB9</accession>
<feature type="domain" description="Glycosyl hydrolase family 95 catalytic" evidence="2">
    <location>
        <begin position="305"/>
        <end position="722"/>
    </location>
</feature>
<comment type="caution">
    <text evidence="3">The sequence shown here is derived from an EMBL/GenBank/DDBJ whole genome shotgun (WGS) entry which is preliminary data.</text>
</comment>
<dbReference type="GO" id="GO:0005975">
    <property type="term" value="P:carbohydrate metabolic process"/>
    <property type="evidence" value="ECO:0007669"/>
    <property type="project" value="InterPro"/>
</dbReference>
<evidence type="ECO:0000259" key="1">
    <source>
        <dbReference type="Pfam" id="PF14498"/>
    </source>
</evidence>